<keyword evidence="3" id="KW-1185">Reference proteome</keyword>
<gene>
    <name evidence="2" type="ORF">BVRB_024610</name>
</gene>
<evidence type="ECO:0000313" key="2">
    <source>
        <dbReference type="EMBL" id="KMS94119.1"/>
    </source>
</evidence>
<proteinExistence type="predicted"/>
<evidence type="ECO:0000256" key="1">
    <source>
        <dbReference type="SAM" id="MobiDB-lite"/>
    </source>
</evidence>
<dbReference type="Gramene" id="KMS94119">
    <property type="protein sequence ID" value="KMS94119"/>
    <property type="gene ID" value="BVRB_024610"/>
</dbReference>
<name>A0A0J8AZB9_BETVV</name>
<accession>A0A0J8AZB9</accession>
<dbReference type="Proteomes" id="UP000035740">
    <property type="component" value="Unassembled WGS sequence"/>
</dbReference>
<organism evidence="2 3">
    <name type="scientific">Beta vulgaris subsp. vulgaris</name>
    <name type="common">Beet</name>
    <dbReference type="NCBI Taxonomy" id="3555"/>
    <lineage>
        <taxon>Eukaryota</taxon>
        <taxon>Viridiplantae</taxon>
        <taxon>Streptophyta</taxon>
        <taxon>Embryophyta</taxon>
        <taxon>Tracheophyta</taxon>
        <taxon>Spermatophyta</taxon>
        <taxon>Magnoliopsida</taxon>
        <taxon>eudicotyledons</taxon>
        <taxon>Gunneridae</taxon>
        <taxon>Pentapetalae</taxon>
        <taxon>Caryophyllales</taxon>
        <taxon>Chenopodiaceae</taxon>
        <taxon>Betoideae</taxon>
        <taxon>Beta</taxon>
    </lineage>
</organism>
<protein>
    <submittedName>
        <fullName evidence="2">Uncharacterized protein</fullName>
    </submittedName>
</protein>
<dbReference type="EMBL" id="KQ095950">
    <property type="protein sequence ID" value="KMS94119.1"/>
    <property type="molecule type" value="Genomic_DNA"/>
</dbReference>
<feature type="compositionally biased region" description="Polar residues" evidence="1">
    <location>
        <begin position="42"/>
        <end position="51"/>
    </location>
</feature>
<dbReference type="AlphaFoldDB" id="A0A0J8AZB9"/>
<reference evidence="2 3" key="1">
    <citation type="journal article" date="2014" name="Nature">
        <title>The genome of the recently domesticated crop plant sugar beet (Beta vulgaris).</title>
        <authorList>
            <person name="Dohm J.C."/>
            <person name="Minoche A.E."/>
            <person name="Holtgrawe D."/>
            <person name="Capella-Gutierrez S."/>
            <person name="Zakrzewski F."/>
            <person name="Tafer H."/>
            <person name="Rupp O."/>
            <person name="Sorensen T.R."/>
            <person name="Stracke R."/>
            <person name="Reinhardt R."/>
            <person name="Goesmann A."/>
            <person name="Kraft T."/>
            <person name="Schulz B."/>
            <person name="Stadler P.F."/>
            <person name="Schmidt T."/>
            <person name="Gabaldon T."/>
            <person name="Lehrach H."/>
            <person name="Weisshaar B."/>
            <person name="Himmelbauer H."/>
        </authorList>
    </citation>
    <scope>NUCLEOTIDE SEQUENCE [LARGE SCALE GENOMIC DNA]</scope>
    <source>
        <tissue evidence="2">Taproot</tissue>
    </source>
</reference>
<feature type="region of interest" description="Disordered" evidence="1">
    <location>
        <begin position="1"/>
        <end position="54"/>
    </location>
</feature>
<evidence type="ECO:0000313" key="3">
    <source>
        <dbReference type="Proteomes" id="UP000035740"/>
    </source>
</evidence>
<sequence length="88" mass="9529">MAKRGIESSDNDISVMEPAAEGGGIKAPERRKRQAGRLPMSELQNMSTISMRNKKRLPTSCKVCVAKNAVPTDNHRAGSSRCPFTVNG</sequence>